<feature type="transmembrane region" description="Helical" evidence="1">
    <location>
        <begin position="228"/>
        <end position="251"/>
    </location>
</feature>
<name>A0ABT2GJ38_9MICO</name>
<keyword evidence="1" id="KW-0472">Membrane</keyword>
<feature type="transmembrane region" description="Helical" evidence="1">
    <location>
        <begin position="352"/>
        <end position="372"/>
    </location>
</feature>
<feature type="transmembrane region" description="Helical" evidence="1">
    <location>
        <begin position="38"/>
        <end position="59"/>
    </location>
</feature>
<accession>A0ABT2GJ38</accession>
<protein>
    <recommendedName>
        <fullName evidence="4">Glycosyltransferase RgtA/B/C/D-like domain-containing protein</fullName>
    </recommendedName>
</protein>
<organism evidence="2 3">
    <name type="scientific">Herbiconiux gentiana</name>
    <dbReference type="NCBI Taxonomy" id="2970912"/>
    <lineage>
        <taxon>Bacteria</taxon>
        <taxon>Bacillati</taxon>
        <taxon>Actinomycetota</taxon>
        <taxon>Actinomycetes</taxon>
        <taxon>Micrococcales</taxon>
        <taxon>Microbacteriaceae</taxon>
        <taxon>Herbiconiux</taxon>
    </lineage>
</organism>
<dbReference type="EMBL" id="JANTEZ010000009">
    <property type="protein sequence ID" value="MCS5716198.1"/>
    <property type="molecule type" value="Genomic_DNA"/>
</dbReference>
<feature type="transmembrane region" description="Helical" evidence="1">
    <location>
        <begin position="196"/>
        <end position="222"/>
    </location>
</feature>
<evidence type="ECO:0000256" key="1">
    <source>
        <dbReference type="SAM" id="Phobius"/>
    </source>
</evidence>
<feature type="transmembrane region" description="Helical" evidence="1">
    <location>
        <begin position="289"/>
        <end position="307"/>
    </location>
</feature>
<feature type="transmembrane region" description="Helical" evidence="1">
    <location>
        <begin position="141"/>
        <end position="161"/>
    </location>
</feature>
<dbReference type="RefSeq" id="WP_259487697.1">
    <property type="nucleotide sequence ID" value="NZ_JANTEZ010000009.1"/>
</dbReference>
<gene>
    <name evidence="2" type="ORF">NVV95_16750</name>
</gene>
<feature type="transmembrane region" description="Helical" evidence="1">
    <location>
        <begin position="112"/>
        <end position="134"/>
    </location>
</feature>
<evidence type="ECO:0008006" key="4">
    <source>
        <dbReference type="Google" id="ProtNLM"/>
    </source>
</evidence>
<reference evidence="2" key="1">
    <citation type="submission" date="2022-08" db="EMBL/GenBank/DDBJ databases">
        <authorList>
            <person name="Deng Y."/>
            <person name="Han X.-F."/>
            <person name="Zhang Y.-Q."/>
        </authorList>
    </citation>
    <scope>NUCLEOTIDE SEQUENCE</scope>
    <source>
        <strain evidence="2">CPCC 205716</strain>
    </source>
</reference>
<keyword evidence="3" id="KW-1185">Reference proteome</keyword>
<keyword evidence="1" id="KW-1133">Transmembrane helix</keyword>
<comment type="caution">
    <text evidence="2">The sequence shown here is derived from an EMBL/GenBank/DDBJ whole genome shotgun (WGS) entry which is preliminary data.</text>
</comment>
<dbReference type="Proteomes" id="UP001165580">
    <property type="component" value="Unassembled WGS sequence"/>
</dbReference>
<sequence>MSTERTSAARRLDSAVDLRVVGAQRRLRAFADRLNPDLVAAVALALVVLVAGAVVLANVRTQYFIYDEFDYLTPPDGASWLGWIITPHNEHTILFTKVWFSLLYQVIGLQGYWLYALPMVICHLAGGVAVYALLRLIISSRAVCVAVVAPVLIMAAGAGTLTWAGQFQYTAATTAGLWMLYLALSPRVKPRIRVIGVIALSLFGTFSGSAYIPLGIAAGLALLTLRRYLLGAIAVLVPAVWFVAVRVLFTIPSYNSAHSVDQVLRDGPAFVYALLAKAVNDSIPLSDPFTPAILVVATIGTLAYLAVRDPAGGSSRARRTYLFLLVALVLSLAITLIGRLSRDVAESASGGYSYFILIAAIPVFVASLARFLSGTRIAAGMLVLLLGGWAAINVVGLGDTAEGLADWKSSNAALLGAAASLADDGLVAVSPDAVPSPQLAPSVDWRELSEMAADDRIADVQPSVLDADQVSLNVQWTGLDEPVGDELTTCQPIEPYAAIELPATGRLALEPVGSLTQTVTVTLAYPTSAATLAVGVDDDGTLLASTADRPVVVTAGDTAVTACR</sequence>
<proteinExistence type="predicted"/>
<feature type="transmembrane region" description="Helical" evidence="1">
    <location>
        <begin position="319"/>
        <end position="340"/>
    </location>
</feature>
<evidence type="ECO:0000313" key="2">
    <source>
        <dbReference type="EMBL" id="MCS5716198.1"/>
    </source>
</evidence>
<keyword evidence="1" id="KW-0812">Transmembrane</keyword>
<feature type="transmembrane region" description="Helical" evidence="1">
    <location>
        <begin position="379"/>
        <end position="398"/>
    </location>
</feature>
<evidence type="ECO:0000313" key="3">
    <source>
        <dbReference type="Proteomes" id="UP001165580"/>
    </source>
</evidence>